<reference evidence="1 2" key="1">
    <citation type="submission" date="2015-11" db="EMBL/GenBank/DDBJ databases">
        <title>Draft Genome Sequence of the Strain BR 10423 (Rhizobium sp.) isolated from nodules of Mimosa pudica.</title>
        <authorList>
            <person name="Barauna A.C."/>
            <person name="Zilli J.E."/>
            <person name="Simoes-Araujo J.L."/>
            <person name="Reis V.M."/>
            <person name="James E.K."/>
            <person name="Reis F.B.Jr."/>
            <person name="Rouws L.F."/>
            <person name="Passos S.R."/>
            <person name="Gois S.R."/>
        </authorList>
    </citation>
    <scope>NUCLEOTIDE SEQUENCE [LARGE SCALE GENOMIC DNA]</scope>
    <source>
        <strain evidence="1 2">BR10423</strain>
    </source>
</reference>
<keyword evidence="2" id="KW-1185">Reference proteome</keyword>
<organism evidence="1 2">
    <name type="scientific">Rhizobium altiplani</name>
    <dbReference type="NCBI Taxonomy" id="1864509"/>
    <lineage>
        <taxon>Bacteria</taxon>
        <taxon>Pseudomonadati</taxon>
        <taxon>Pseudomonadota</taxon>
        <taxon>Alphaproteobacteria</taxon>
        <taxon>Hyphomicrobiales</taxon>
        <taxon>Rhizobiaceae</taxon>
        <taxon>Rhizobium/Agrobacterium group</taxon>
        <taxon>Rhizobium</taxon>
    </lineage>
</organism>
<proteinExistence type="predicted"/>
<dbReference type="Proteomes" id="UP000068164">
    <property type="component" value="Unassembled WGS sequence"/>
</dbReference>
<protein>
    <submittedName>
        <fullName evidence="1">Uncharacterized protein</fullName>
    </submittedName>
</protein>
<dbReference type="EMBL" id="LNCD01000005">
    <property type="protein sequence ID" value="KWV59797.1"/>
    <property type="molecule type" value="Genomic_DNA"/>
</dbReference>
<comment type="caution">
    <text evidence="1">The sequence shown here is derived from an EMBL/GenBank/DDBJ whole genome shotgun (WGS) entry which is preliminary data.</text>
</comment>
<evidence type="ECO:0000313" key="1">
    <source>
        <dbReference type="EMBL" id="KWV59797.1"/>
    </source>
</evidence>
<accession>A0A120FRA1</accession>
<dbReference type="AlphaFoldDB" id="A0A120FRA1"/>
<evidence type="ECO:0000313" key="2">
    <source>
        <dbReference type="Proteomes" id="UP000068164"/>
    </source>
</evidence>
<name>A0A120FRA1_9HYPH</name>
<gene>
    <name evidence="1" type="ORF">AS026_27995</name>
</gene>
<sequence>MAEPEFLLEFLKSRSMRQRSLGGADECFERSGGGKRGEPVFERFGIAVGPFDQRPFLGARLG</sequence>